<dbReference type="PIRSF" id="PIRSF000337">
    <property type="entry name" value="NTA_MOA"/>
    <property type="match status" value="1"/>
</dbReference>
<evidence type="ECO:0000256" key="3">
    <source>
        <dbReference type="ARBA" id="ARBA00023002"/>
    </source>
</evidence>
<keyword evidence="4" id="KW-0503">Monooxygenase</keyword>
<accession>A0ABN2UDG7</accession>
<dbReference type="NCBIfam" id="TIGR03860">
    <property type="entry name" value="FMN_nitrolo"/>
    <property type="match status" value="1"/>
</dbReference>
<evidence type="ECO:0000313" key="7">
    <source>
        <dbReference type="EMBL" id="GAA2033877.1"/>
    </source>
</evidence>
<comment type="similarity">
    <text evidence="5">Belongs to the NtaA/SnaA/DszA monooxygenase family.</text>
</comment>
<dbReference type="PANTHER" id="PTHR30011:SF16">
    <property type="entry name" value="C2H2 FINGER DOMAIN TRANSCRIPTION FACTOR (EUROFUNG)-RELATED"/>
    <property type="match status" value="1"/>
</dbReference>
<dbReference type="PANTHER" id="PTHR30011">
    <property type="entry name" value="ALKANESULFONATE MONOOXYGENASE-RELATED"/>
    <property type="match status" value="1"/>
</dbReference>
<organism evidence="7 8">
    <name type="scientific">Yaniella flava</name>
    <dbReference type="NCBI Taxonomy" id="287930"/>
    <lineage>
        <taxon>Bacteria</taxon>
        <taxon>Bacillati</taxon>
        <taxon>Actinomycetota</taxon>
        <taxon>Actinomycetes</taxon>
        <taxon>Micrococcales</taxon>
        <taxon>Micrococcaceae</taxon>
        <taxon>Yaniella</taxon>
    </lineage>
</organism>
<protein>
    <submittedName>
        <fullName evidence="7">LLM class flavin-dependent oxidoreductase</fullName>
    </submittedName>
</protein>
<sequence>MSTAKTPLLYNAFVMNTGSHIQHGQWRHPEARQSEFNDLKFWLELAHTLEEGLFDAMFFADVSGLYGPAGGQYVDNAHEGLQIPSNDPTVLLGALTAVTQHIGLATTSNVMQNHPFNFARQLSTLDHMSAGRVAWNIVTSTQENAARNYGLDALVEHDARYDWADEYLEVVYKLWEGSWDEGALLQDKAGSRFSDPAKIHKIFHHGPRYTVEGPHLPSPSPQRTPLLFQAGGSERGIRFAAQHAECQFIVTPNPAVAKDHIDRTRAKIAEAGRNPHDVKFFQGLSLVIGDSASDVKAKEQDYLEYASVTGFLTHAALGILPDGSRLPDDTRLIDIPNNGGQAHVEWLRRATPHREPTLADLANGRIRRGYVAGTPEHIADRLEAWQEAGVDGINLINWRLPGSYDEFNEKLLPVLQRRGLAKTEYAEGTLRKKIFGHDRLPANHPGAQYRGAFASVTTPG</sequence>
<dbReference type="Proteomes" id="UP001501461">
    <property type="component" value="Unassembled WGS sequence"/>
</dbReference>
<dbReference type="SUPFAM" id="SSF51679">
    <property type="entry name" value="Bacterial luciferase-like"/>
    <property type="match status" value="1"/>
</dbReference>
<keyword evidence="8" id="KW-1185">Reference proteome</keyword>
<name>A0ABN2UDG7_9MICC</name>
<dbReference type="Pfam" id="PF00296">
    <property type="entry name" value="Bac_luciferase"/>
    <property type="match status" value="1"/>
</dbReference>
<gene>
    <name evidence="7" type="ORF">GCM10009720_13030</name>
</gene>
<reference evidence="7 8" key="1">
    <citation type="journal article" date="2019" name="Int. J. Syst. Evol. Microbiol.">
        <title>The Global Catalogue of Microorganisms (GCM) 10K type strain sequencing project: providing services to taxonomists for standard genome sequencing and annotation.</title>
        <authorList>
            <consortium name="The Broad Institute Genomics Platform"/>
            <consortium name="The Broad Institute Genome Sequencing Center for Infectious Disease"/>
            <person name="Wu L."/>
            <person name="Ma J."/>
        </authorList>
    </citation>
    <scope>NUCLEOTIDE SEQUENCE [LARGE SCALE GENOMIC DNA]</scope>
    <source>
        <strain evidence="7 8">JCM 13595</strain>
    </source>
</reference>
<evidence type="ECO:0000313" key="8">
    <source>
        <dbReference type="Proteomes" id="UP001501461"/>
    </source>
</evidence>
<dbReference type="InterPro" id="IPR051260">
    <property type="entry name" value="Diverse_substr_monoxygenases"/>
</dbReference>
<dbReference type="EMBL" id="BAAAMN010000020">
    <property type="protein sequence ID" value="GAA2033877.1"/>
    <property type="molecule type" value="Genomic_DNA"/>
</dbReference>
<evidence type="ECO:0000256" key="2">
    <source>
        <dbReference type="ARBA" id="ARBA00022643"/>
    </source>
</evidence>
<dbReference type="InterPro" id="IPR011251">
    <property type="entry name" value="Luciferase-like_dom"/>
</dbReference>
<proteinExistence type="inferred from homology"/>
<dbReference type="Gene3D" id="3.20.20.30">
    <property type="entry name" value="Luciferase-like domain"/>
    <property type="match status" value="1"/>
</dbReference>
<dbReference type="InterPro" id="IPR036661">
    <property type="entry name" value="Luciferase-like_sf"/>
</dbReference>
<evidence type="ECO:0000259" key="6">
    <source>
        <dbReference type="Pfam" id="PF00296"/>
    </source>
</evidence>
<evidence type="ECO:0000256" key="4">
    <source>
        <dbReference type="ARBA" id="ARBA00023033"/>
    </source>
</evidence>
<evidence type="ECO:0000256" key="5">
    <source>
        <dbReference type="ARBA" id="ARBA00033748"/>
    </source>
</evidence>
<keyword evidence="3" id="KW-0560">Oxidoreductase</keyword>
<keyword evidence="1" id="KW-0285">Flavoprotein</keyword>
<dbReference type="InterPro" id="IPR016215">
    <property type="entry name" value="NTA_MOA"/>
</dbReference>
<evidence type="ECO:0000256" key="1">
    <source>
        <dbReference type="ARBA" id="ARBA00022630"/>
    </source>
</evidence>
<feature type="domain" description="Luciferase-like" evidence="6">
    <location>
        <begin position="21"/>
        <end position="391"/>
    </location>
</feature>
<keyword evidence="2" id="KW-0288">FMN</keyword>
<comment type="caution">
    <text evidence="7">The sequence shown here is derived from an EMBL/GenBank/DDBJ whole genome shotgun (WGS) entry which is preliminary data.</text>
</comment>